<dbReference type="KEGG" id="sli:Slin_5999"/>
<evidence type="ECO:0000313" key="7">
    <source>
        <dbReference type="EMBL" id="ADB41551.1"/>
    </source>
</evidence>
<dbReference type="InterPro" id="IPR003346">
    <property type="entry name" value="Transposase_20"/>
</dbReference>
<keyword evidence="9" id="KW-1185">Reference proteome</keyword>
<dbReference type="STRING" id="504472.Slin_1822"/>
<dbReference type="KEGG" id="sli:Slin_1822"/>
<dbReference type="NCBIfam" id="NF033542">
    <property type="entry name" value="transpos_IS110"/>
    <property type="match status" value="1"/>
</dbReference>
<sequence>MKEQLNYQQMPVIHQQVAGIDIGSKFHVVAVGDNPKTDVKEFGVSTKALFEIALFLKENDVQHVAMEATGGYEKPLVSVLQQEGFDVLVTAGANTKNYRRFKSDVSDAIHIRTLHQLGLLPPIFITDEFATTIRPLVRMRQSLIEDGADYIRRIQKTLRLINVRLDATLTDSTSVSGLAIIKAICEGEEDGAILAALVDKHCKKTPAELTQLLTGNWTPSIRLQVQSSYRLYQAVQAEMTRLDAELDRLFTEHTQHLPRAEATKKKPRKHRNAPKVAVEQYARQMLGVNLHEIPGFGRTAILTLMSEVGESIHRFNSAKAFAKWLGFTPNNKASGGKLLSRKTLKNKSNLPNTFRQVANSIGNMKDSNPLVNFFRRVAFKSSRKKAITATARKLAVLVYTMLKRGEAYQPEKLERDQEQVKVMQIRKIKKNLHKFGISIQDLGWTVDFQTA</sequence>
<gene>
    <name evidence="3" type="ordered locus">Slin_1822</name>
    <name evidence="4" type="ordered locus">Slin_1941</name>
    <name evidence="5" type="ordered locus">Slin_3062</name>
    <name evidence="6" type="ordered locus">Slin_3247</name>
    <name evidence="7" type="ordered locus">Slin_5586</name>
    <name evidence="8" type="ordered locus">Slin_5999</name>
</gene>
<dbReference type="EMBL" id="CP001769">
    <property type="protein sequence ID" value="ADB41551.1"/>
    <property type="molecule type" value="Genomic_DNA"/>
</dbReference>
<evidence type="ECO:0000313" key="6">
    <source>
        <dbReference type="EMBL" id="ADB39258.1"/>
    </source>
</evidence>
<evidence type="ECO:0000313" key="8">
    <source>
        <dbReference type="EMBL" id="ADB41961.1"/>
    </source>
</evidence>
<dbReference type="Pfam" id="PF02371">
    <property type="entry name" value="Transposase_20"/>
    <property type="match status" value="1"/>
</dbReference>
<accession>D2QBV7</accession>
<evidence type="ECO:0000259" key="2">
    <source>
        <dbReference type="Pfam" id="PF02371"/>
    </source>
</evidence>
<evidence type="ECO:0000313" key="3">
    <source>
        <dbReference type="EMBL" id="ADB37867.1"/>
    </source>
</evidence>
<protein>
    <submittedName>
        <fullName evidence="4">ISPpu9, transposase</fullName>
    </submittedName>
</protein>
<evidence type="ECO:0000313" key="9">
    <source>
        <dbReference type="Proteomes" id="UP000002028"/>
    </source>
</evidence>
<dbReference type="InterPro" id="IPR002525">
    <property type="entry name" value="Transp_IS110-like_N"/>
</dbReference>
<dbReference type="KEGG" id="sli:Slin_5586"/>
<dbReference type="EMBL" id="CP001769">
    <property type="protein sequence ID" value="ADB39258.1"/>
    <property type="molecule type" value="Genomic_DNA"/>
</dbReference>
<feature type="domain" description="Transposase IS116/IS110/IS902 C-terminal" evidence="2">
    <location>
        <begin position="289"/>
        <end position="359"/>
    </location>
</feature>
<dbReference type="Pfam" id="PF01548">
    <property type="entry name" value="DEDD_Tnp_IS110"/>
    <property type="match status" value="1"/>
</dbReference>
<dbReference type="Proteomes" id="UP000002028">
    <property type="component" value="Chromosome"/>
</dbReference>
<evidence type="ECO:0000259" key="1">
    <source>
        <dbReference type="Pfam" id="PF01548"/>
    </source>
</evidence>
<name>D2QBV7_SPILD</name>
<dbReference type="EMBL" id="CP001769">
    <property type="protein sequence ID" value="ADB41961.1"/>
    <property type="molecule type" value="Genomic_DNA"/>
</dbReference>
<dbReference type="AlphaFoldDB" id="D2QBV7"/>
<dbReference type="GO" id="GO:0003677">
    <property type="term" value="F:DNA binding"/>
    <property type="evidence" value="ECO:0007669"/>
    <property type="project" value="InterPro"/>
</dbReference>
<dbReference type="KEGG" id="sli:Slin_3062"/>
<dbReference type="KEGG" id="sli:Slin_3247"/>
<dbReference type="eggNOG" id="COG3547">
    <property type="taxonomic scope" value="Bacteria"/>
</dbReference>
<feature type="domain" description="Transposase IS110-like N-terminal" evidence="1">
    <location>
        <begin position="18"/>
        <end position="161"/>
    </location>
</feature>
<dbReference type="KEGG" id="sli:Slin_1941"/>
<dbReference type="EMBL" id="CP001769">
    <property type="protein sequence ID" value="ADB39073.1"/>
    <property type="molecule type" value="Genomic_DNA"/>
</dbReference>
<dbReference type="RefSeq" id="WP_012926417.1">
    <property type="nucleotide sequence ID" value="NC_013730.1"/>
</dbReference>
<organism evidence="4 9">
    <name type="scientific">Spirosoma linguale (strain ATCC 33905 / DSM 74 / LMG 10896 / Claus 1)</name>
    <dbReference type="NCBI Taxonomy" id="504472"/>
    <lineage>
        <taxon>Bacteria</taxon>
        <taxon>Pseudomonadati</taxon>
        <taxon>Bacteroidota</taxon>
        <taxon>Cytophagia</taxon>
        <taxon>Cytophagales</taxon>
        <taxon>Cytophagaceae</taxon>
        <taxon>Spirosoma</taxon>
    </lineage>
</organism>
<reference evidence="9" key="1">
    <citation type="submission" date="2009-09" db="EMBL/GenBank/DDBJ databases">
        <title>The complete chromosome of Spirosoma linguale DSM 74.</title>
        <authorList>
            <consortium name="US DOE Joint Genome Institute (JGI-PGF)"/>
            <person name="Lucas S."/>
            <person name="Copeland A."/>
            <person name="Lapidus A."/>
            <person name="Glavina del Rio T."/>
            <person name="Dalin E."/>
            <person name="Tice H."/>
            <person name="Bruce D."/>
            <person name="Goodwin L."/>
            <person name="Pitluck S."/>
            <person name="Kyrpides N."/>
            <person name="Mavromatis K."/>
            <person name="Mikhailova N."/>
            <person name="Ovchinnikova G."/>
            <person name="Saunders E."/>
            <person name="Brettin T."/>
            <person name="Detter J.C."/>
            <person name="Han C."/>
            <person name="Larimer F."/>
            <person name="Land M."/>
            <person name="Hauser L."/>
            <person name="Markowitz V."/>
            <person name="Cheng J.-F."/>
            <person name="Hugenholtz P."/>
            <person name="Woyke T."/>
            <person name="Wu D."/>
            <person name="Tindal B."/>
            <person name="Schutze A."/>
            <person name="Schneider S."/>
            <person name="Goker M."/>
            <person name="Klenk H.-P."/>
            <person name="Eisen J.A."/>
        </authorList>
    </citation>
    <scope>NUCLEOTIDE SEQUENCE [LARGE SCALE GENOMIC DNA]</scope>
    <source>
        <strain evidence="9">ATCC 33905 / DSM 74 / LMG 10896 / Claus 1</strain>
    </source>
</reference>
<dbReference type="GO" id="GO:0004803">
    <property type="term" value="F:transposase activity"/>
    <property type="evidence" value="ECO:0007669"/>
    <property type="project" value="InterPro"/>
</dbReference>
<dbReference type="PANTHER" id="PTHR33055">
    <property type="entry name" value="TRANSPOSASE FOR INSERTION SEQUENCE ELEMENT IS1111A"/>
    <property type="match status" value="1"/>
</dbReference>
<dbReference type="InterPro" id="IPR047650">
    <property type="entry name" value="Transpos_IS110"/>
</dbReference>
<dbReference type="EMBL" id="CP001769">
    <property type="protein sequence ID" value="ADB37867.1"/>
    <property type="molecule type" value="Genomic_DNA"/>
</dbReference>
<proteinExistence type="predicted"/>
<dbReference type="HOGENOM" id="CLU_036902_11_1_10"/>
<dbReference type="EMBL" id="CP001769">
    <property type="protein sequence ID" value="ADB37986.1"/>
    <property type="molecule type" value="Genomic_DNA"/>
</dbReference>
<reference evidence="4 9" key="2">
    <citation type="journal article" date="2010" name="Stand. Genomic Sci.">
        <title>Complete genome sequence of Spirosoma linguale type strain (1).</title>
        <authorList>
            <person name="Lail K."/>
            <person name="Sikorski J."/>
            <person name="Saunders E."/>
            <person name="Lapidus A."/>
            <person name="Glavina Del Rio T."/>
            <person name="Copeland A."/>
            <person name="Tice H."/>
            <person name="Cheng J.-F."/>
            <person name="Lucas S."/>
            <person name="Nolan M."/>
            <person name="Bruce D."/>
            <person name="Goodwin L."/>
            <person name="Pitluck S."/>
            <person name="Ivanova N."/>
            <person name="Mavromatis K."/>
            <person name="Ovchinnikova G."/>
            <person name="Pati A."/>
            <person name="Chen A."/>
            <person name="Palaniappan K."/>
            <person name="Land M."/>
            <person name="Hauser L."/>
            <person name="Chang Y.-J."/>
            <person name="Jeffries C.D."/>
            <person name="Chain P."/>
            <person name="Brettin T."/>
            <person name="Detter J.C."/>
            <person name="Schuetze A."/>
            <person name="Rohde M."/>
            <person name="Tindall B.J."/>
            <person name="Goeker M."/>
            <person name="Bristow J."/>
            <person name="Eisen J.A."/>
            <person name="Markowitz V."/>
            <person name="Hugenholtz P."/>
            <person name="Kyrpides N.C."/>
            <person name="Klenk H.-P."/>
            <person name="Chen F."/>
        </authorList>
    </citation>
    <scope>NUCLEOTIDE SEQUENCE [LARGE SCALE GENOMIC DNA]</scope>
    <source>
        <strain evidence="9">ATCC 33905 / DSM 74 / LMG 10896 / Claus 1</strain>
        <strain evidence="4">DSM 74</strain>
    </source>
</reference>
<dbReference type="GO" id="GO:0006313">
    <property type="term" value="P:DNA transposition"/>
    <property type="evidence" value="ECO:0007669"/>
    <property type="project" value="InterPro"/>
</dbReference>
<evidence type="ECO:0000313" key="5">
    <source>
        <dbReference type="EMBL" id="ADB39073.1"/>
    </source>
</evidence>
<evidence type="ECO:0000313" key="4">
    <source>
        <dbReference type="EMBL" id="ADB37986.1"/>
    </source>
</evidence>